<sequence>MEFVGEELELNQQIPAVINELQEIVSTVFGEGKRLDGLREFVRRSPSAAAVVYDTVIKTFEREFIYEEWERKDRIIKEVI</sequence>
<keyword evidence="2" id="KW-1185">Reference proteome</keyword>
<dbReference type="AlphaFoldDB" id="A0AAV5V3M9"/>
<gene>
    <name evidence="1" type="ORF">PFISCL1PPCAC_5492</name>
</gene>
<feature type="non-terminal residue" evidence="1">
    <location>
        <position position="80"/>
    </location>
</feature>
<evidence type="ECO:0000313" key="1">
    <source>
        <dbReference type="EMBL" id="GMT14195.1"/>
    </source>
</evidence>
<protein>
    <submittedName>
        <fullName evidence="1">Uncharacterized protein</fullName>
    </submittedName>
</protein>
<dbReference type="EMBL" id="BTSY01000002">
    <property type="protein sequence ID" value="GMT14195.1"/>
    <property type="molecule type" value="Genomic_DNA"/>
</dbReference>
<dbReference type="Proteomes" id="UP001432322">
    <property type="component" value="Unassembled WGS sequence"/>
</dbReference>
<comment type="caution">
    <text evidence="1">The sequence shown here is derived from an EMBL/GenBank/DDBJ whole genome shotgun (WGS) entry which is preliminary data.</text>
</comment>
<accession>A0AAV5V3M9</accession>
<organism evidence="1 2">
    <name type="scientific">Pristionchus fissidentatus</name>
    <dbReference type="NCBI Taxonomy" id="1538716"/>
    <lineage>
        <taxon>Eukaryota</taxon>
        <taxon>Metazoa</taxon>
        <taxon>Ecdysozoa</taxon>
        <taxon>Nematoda</taxon>
        <taxon>Chromadorea</taxon>
        <taxon>Rhabditida</taxon>
        <taxon>Rhabditina</taxon>
        <taxon>Diplogasteromorpha</taxon>
        <taxon>Diplogasteroidea</taxon>
        <taxon>Neodiplogasteridae</taxon>
        <taxon>Pristionchus</taxon>
    </lineage>
</organism>
<evidence type="ECO:0000313" key="2">
    <source>
        <dbReference type="Proteomes" id="UP001432322"/>
    </source>
</evidence>
<reference evidence="1" key="1">
    <citation type="submission" date="2023-10" db="EMBL/GenBank/DDBJ databases">
        <title>Genome assembly of Pristionchus species.</title>
        <authorList>
            <person name="Yoshida K."/>
            <person name="Sommer R.J."/>
        </authorList>
    </citation>
    <scope>NUCLEOTIDE SEQUENCE</scope>
    <source>
        <strain evidence="1">RS5133</strain>
    </source>
</reference>
<name>A0AAV5V3M9_9BILA</name>
<proteinExistence type="predicted"/>